<dbReference type="AlphaFoldDB" id="A0A6P7F4K6"/>
<proteinExistence type="predicted"/>
<dbReference type="Proteomes" id="UP001652700">
    <property type="component" value="Unplaced"/>
</dbReference>
<dbReference type="PROSITE" id="PS00028">
    <property type="entry name" value="ZINC_FINGER_C2H2_1"/>
    <property type="match status" value="3"/>
</dbReference>
<dbReference type="KEGG" id="dvv:114326251"/>
<evidence type="ECO:0000313" key="4">
    <source>
        <dbReference type="Proteomes" id="UP001652700"/>
    </source>
</evidence>
<gene>
    <name evidence="5" type="primary">LOC114326251</name>
</gene>
<organism evidence="5">
    <name type="scientific">Diabrotica virgifera virgifera</name>
    <name type="common">western corn rootworm</name>
    <dbReference type="NCBI Taxonomy" id="50390"/>
    <lineage>
        <taxon>Eukaryota</taxon>
        <taxon>Metazoa</taxon>
        <taxon>Ecdysozoa</taxon>
        <taxon>Arthropoda</taxon>
        <taxon>Hexapoda</taxon>
        <taxon>Insecta</taxon>
        <taxon>Pterygota</taxon>
        <taxon>Neoptera</taxon>
        <taxon>Endopterygota</taxon>
        <taxon>Coleoptera</taxon>
        <taxon>Polyphaga</taxon>
        <taxon>Cucujiformia</taxon>
        <taxon>Chrysomeloidea</taxon>
        <taxon>Chrysomelidae</taxon>
        <taxon>Galerucinae</taxon>
        <taxon>Diabroticina</taxon>
        <taxon>Diabroticites</taxon>
        <taxon>Diabrotica</taxon>
    </lineage>
</organism>
<keyword evidence="4" id="KW-1185">Reference proteome</keyword>
<reference evidence="3" key="2">
    <citation type="submission" date="2025-05" db="UniProtKB">
        <authorList>
            <consortium name="EnsemblMetazoa"/>
        </authorList>
    </citation>
    <scope>IDENTIFICATION</scope>
</reference>
<dbReference type="SMART" id="SM00355">
    <property type="entry name" value="ZnF_C2H2"/>
    <property type="match status" value="5"/>
</dbReference>
<evidence type="ECO:0000259" key="2">
    <source>
        <dbReference type="PROSITE" id="PS50157"/>
    </source>
</evidence>
<keyword evidence="1" id="KW-0479">Metal-binding</keyword>
<dbReference type="RefSeq" id="XP_028130366.1">
    <property type="nucleotide sequence ID" value="XM_028274565.1"/>
</dbReference>
<dbReference type="EnsemblMetazoa" id="XM_028274565.2">
    <property type="protein sequence ID" value="XP_028130366.1"/>
    <property type="gene ID" value="LOC114326251"/>
</dbReference>
<accession>A0A6P7F4K6</accession>
<dbReference type="PROSITE" id="PS50157">
    <property type="entry name" value="ZINC_FINGER_C2H2_2"/>
    <property type="match status" value="1"/>
</dbReference>
<evidence type="ECO:0000313" key="3">
    <source>
        <dbReference type="EnsemblMetazoa" id="XP_028130366.1"/>
    </source>
</evidence>
<keyword evidence="1" id="KW-0862">Zinc</keyword>
<dbReference type="GeneID" id="114326251"/>
<keyword evidence="1" id="KW-0863">Zinc-finger</keyword>
<sequence>MVRCLICLFRFSKLKKLYEHYFKSHRKVEIIKKFIEENILLPSVLKKHRKKNVHNIQKKRTKKCCQKFTKLNIEDLPTEPVVLSENIRIFCGDEEIIRIGDNKHSIKLSFEDDGNQNKDICCLTLKEIGSLNEAKLPRALKRKNKKENACKKKIKRKKVSKKKKQNIEINITKVKEPSLPSKPIAAFEANCFDSRQYPKSELRLLTSDTESCSDTSKNSFVPPEDTKLFCLKCGSGYKTQQELSEHMYIHEPFCRLCNTWFPDEFTFKQHMQLHKIRIFACHVCSAEFPFKELLFKHFECHMEDRLYEDVIDMEEDYKTLQYSFVNTNYNTSINSILCYLKDRPDFYYCNYKIMKTICDFCYKEVSVNEYEQHLQIFHSY</sequence>
<dbReference type="InParanoid" id="A0A6P7F4K6"/>
<dbReference type="Gene3D" id="3.30.160.60">
    <property type="entry name" value="Classic Zinc Finger"/>
    <property type="match status" value="1"/>
</dbReference>
<protein>
    <submittedName>
        <fullName evidence="5">Uncharacterized protein LOC114326251</fullName>
    </submittedName>
</protein>
<feature type="domain" description="C2H2-type" evidence="2">
    <location>
        <begin position="279"/>
        <end position="306"/>
    </location>
</feature>
<dbReference type="Pfam" id="PF12874">
    <property type="entry name" value="zf-met"/>
    <property type="match status" value="1"/>
</dbReference>
<dbReference type="GO" id="GO:0008270">
    <property type="term" value="F:zinc ion binding"/>
    <property type="evidence" value="ECO:0007669"/>
    <property type="project" value="UniProtKB-KW"/>
</dbReference>
<reference evidence="5" key="1">
    <citation type="submission" date="2025-04" db="UniProtKB">
        <authorList>
            <consortium name="RefSeq"/>
        </authorList>
    </citation>
    <scope>IDENTIFICATION</scope>
    <source>
        <tissue evidence="5">Whole insect</tissue>
    </source>
</reference>
<dbReference type="OrthoDB" id="654211at2759"/>
<name>A0A6P7F4K6_DIAVI</name>
<evidence type="ECO:0000256" key="1">
    <source>
        <dbReference type="PROSITE-ProRule" id="PRU00042"/>
    </source>
</evidence>
<evidence type="ECO:0000313" key="5">
    <source>
        <dbReference type="RefSeq" id="XP_028130366.1"/>
    </source>
</evidence>
<dbReference type="InterPro" id="IPR013087">
    <property type="entry name" value="Znf_C2H2_type"/>
</dbReference>